<dbReference type="InterPro" id="IPR036691">
    <property type="entry name" value="Endo/exonu/phosph_ase_sf"/>
</dbReference>
<name>A0A4Y2KL48_ARAVE</name>
<dbReference type="Proteomes" id="UP000499080">
    <property type="component" value="Unassembled WGS sequence"/>
</dbReference>
<reference evidence="2 3" key="1">
    <citation type="journal article" date="2019" name="Sci. Rep.">
        <title>Orb-weaving spider Araneus ventricosus genome elucidates the spidroin gene catalogue.</title>
        <authorList>
            <person name="Kono N."/>
            <person name="Nakamura H."/>
            <person name="Ohtoshi R."/>
            <person name="Moran D.A.P."/>
            <person name="Shinohara A."/>
            <person name="Yoshida Y."/>
            <person name="Fujiwara M."/>
            <person name="Mori M."/>
            <person name="Tomita M."/>
            <person name="Arakawa K."/>
        </authorList>
    </citation>
    <scope>NUCLEOTIDE SEQUENCE [LARGE SCALE GENOMIC DNA]</scope>
</reference>
<keyword evidence="3" id="KW-1185">Reference proteome</keyword>
<dbReference type="InterPro" id="IPR005135">
    <property type="entry name" value="Endo/exonuclease/phosphatase"/>
</dbReference>
<protein>
    <recommendedName>
        <fullName evidence="1">Endonuclease/exonuclease/phosphatase domain-containing protein</fullName>
    </recommendedName>
</protein>
<gene>
    <name evidence="2" type="ORF">AVEN_208859_1</name>
</gene>
<dbReference type="GO" id="GO:0003824">
    <property type="term" value="F:catalytic activity"/>
    <property type="evidence" value="ECO:0007669"/>
    <property type="project" value="InterPro"/>
</dbReference>
<evidence type="ECO:0000313" key="2">
    <source>
        <dbReference type="EMBL" id="GBN03091.1"/>
    </source>
</evidence>
<proteinExistence type="predicted"/>
<feature type="domain" description="Endonuclease/exonuclease/phosphatase" evidence="1">
    <location>
        <begin position="3"/>
        <end position="71"/>
    </location>
</feature>
<dbReference type="Pfam" id="PF14529">
    <property type="entry name" value="Exo_endo_phos_2"/>
    <property type="match status" value="1"/>
</dbReference>
<dbReference type="Gene3D" id="3.60.10.10">
    <property type="entry name" value="Endonuclease/exonuclease/phosphatase"/>
    <property type="match status" value="1"/>
</dbReference>
<organism evidence="2 3">
    <name type="scientific">Araneus ventricosus</name>
    <name type="common">Orbweaver spider</name>
    <name type="synonym">Epeira ventricosa</name>
    <dbReference type="NCBI Taxonomy" id="182803"/>
    <lineage>
        <taxon>Eukaryota</taxon>
        <taxon>Metazoa</taxon>
        <taxon>Ecdysozoa</taxon>
        <taxon>Arthropoda</taxon>
        <taxon>Chelicerata</taxon>
        <taxon>Arachnida</taxon>
        <taxon>Araneae</taxon>
        <taxon>Araneomorphae</taxon>
        <taxon>Entelegynae</taxon>
        <taxon>Araneoidea</taxon>
        <taxon>Araneidae</taxon>
        <taxon>Araneus</taxon>
    </lineage>
</organism>
<dbReference type="SUPFAM" id="SSF56219">
    <property type="entry name" value="DNase I-like"/>
    <property type="match status" value="1"/>
</dbReference>
<dbReference type="EMBL" id="BGPR01004765">
    <property type="protein sequence ID" value="GBN03091.1"/>
    <property type="molecule type" value="Genomic_DNA"/>
</dbReference>
<dbReference type="OrthoDB" id="6471472at2759"/>
<sequence length="283" mass="33108">MTDNDRGRKMSEFIASNNLFLANIPEYGPSFISPINVGFPDLTLFSTPICNYVKNWGILDMESHSDHKYIYFNIEIEELPEADFYFKSKHGQNKFIGFLKKHITTLKRKLKNFTNIIYQNSFIQDLIELVKQGAFKSFKKKPKRSARRFSFWNESLRQLRNKVSKLFKIYMRNKSNNGNVDIVQKSGCDYRKARAEYKKLLLHTKRKAWEVYCINYNERFGSLFKLVFNKFRSSSIIGVNPNNNPNNNIQDKISFIMDSFFPGQSPGEELTYSPILGPIDPLI</sequence>
<evidence type="ECO:0000259" key="1">
    <source>
        <dbReference type="Pfam" id="PF14529"/>
    </source>
</evidence>
<comment type="caution">
    <text evidence="2">The sequence shown here is derived from an EMBL/GenBank/DDBJ whole genome shotgun (WGS) entry which is preliminary data.</text>
</comment>
<evidence type="ECO:0000313" key="3">
    <source>
        <dbReference type="Proteomes" id="UP000499080"/>
    </source>
</evidence>
<accession>A0A4Y2KL48</accession>
<dbReference type="AlphaFoldDB" id="A0A4Y2KL48"/>